<name>Q4S978_TETNG</name>
<sequence>MERTEVVHMIASAHWALQFASAHVCACVAQRCPGYTAPVHTSQPRERVSELLQGV</sequence>
<gene>
    <name evidence="1" type="ORF">GSTENG00022018001</name>
</gene>
<organism evidence="1">
    <name type="scientific">Tetraodon nigroviridis</name>
    <name type="common">Spotted green pufferfish</name>
    <name type="synonym">Chelonodon nigroviridis</name>
    <dbReference type="NCBI Taxonomy" id="99883"/>
    <lineage>
        <taxon>Eukaryota</taxon>
        <taxon>Metazoa</taxon>
        <taxon>Chordata</taxon>
        <taxon>Craniata</taxon>
        <taxon>Vertebrata</taxon>
        <taxon>Euteleostomi</taxon>
        <taxon>Actinopterygii</taxon>
        <taxon>Neopterygii</taxon>
        <taxon>Teleostei</taxon>
        <taxon>Neoteleostei</taxon>
        <taxon>Acanthomorphata</taxon>
        <taxon>Eupercaria</taxon>
        <taxon>Tetraodontiformes</taxon>
        <taxon>Tetradontoidea</taxon>
        <taxon>Tetraodontidae</taxon>
        <taxon>Tetraodon</taxon>
    </lineage>
</organism>
<reference evidence="1" key="1">
    <citation type="journal article" date="2004" name="Nature">
        <title>Genome duplication in the teleost fish Tetraodon nigroviridis reveals the early vertebrate proto-karyotype.</title>
        <authorList>
            <person name="Jaillon O."/>
            <person name="Aury J.-M."/>
            <person name="Brunet F."/>
            <person name="Petit J.-L."/>
            <person name="Stange-Thomann N."/>
            <person name="Mauceli E."/>
            <person name="Bouneau L."/>
            <person name="Fischer C."/>
            <person name="Ozouf-Costaz C."/>
            <person name="Bernot A."/>
            <person name="Nicaud S."/>
            <person name="Jaffe D."/>
            <person name="Fisher S."/>
            <person name="Lutfalla G."/>
            <person name="Dossat C."/>
            <person name="Segurens B."/>
            <person name="Dasilva C."/>
            <person name="Salanoubat M."/>
            <person name="Levy M."/>
            <person name="Boudet N."/>
            <person name="Castellano S."/>
            <person name="Anthouard V."/>
            <person name="Jubin C."/>
            <person name="Castelli V."/>
            <person name="Katinka M."/>
            <person name="Vacherie B."/>
            <person name="Biemont C."/>
            <person name="Skalli Z."/>
            <person name="Cattolico L."/>
            <person name="Poulain J."/>
            <person name="De Berardinis V."/>
            <person name="Cruaud C."/>
            <person name="Duprat S."/>
            <person name="Brottier P."/>
            <person name="Coutanceau J.-P."/>
            <person name="Gouzy J."/>
            <person name="Parra G."/>
            <person name="Lardier G."/>
            <person name="Chapple C."/>
            <person name="McKernan K.J."/>
            <person name="McEwan P."/>
            <person name="Bosak S."/>
            <person name="Kellis M."/>
            <person name="Volff J.-N."/>
            <person name="Guigo R."/>
            <person name="Zody M.C."/>
            <person name="Mesirov J."/>
            <person name="Lindblad-Toh K."/>
            <person name="Birren B."/>
            <person name="Nusbaum C."/>
            <person name="Kahn D."/>
            <person name="Robinson-Rechavi M."/>
            <person name="Laudet V."/>
            <person name="Schachter V."/>
            <person name="Quetier F."/>
            <person name="Saurin W."/>
            <person name="Scarpelli C."/>
            <person name="Wincker P."/>
            <person name="Lander E.S."/>
            <person name="Weissenbach J."/>
            <person name="Roest Crollius H."/>
        </authorList>
    </citation>
    <scope>NUCLEOTIDE SEQUENCE [LARGE SCALE GENOMIC DNA]</scope>
</reference>
<comment type="caution">
    <text evidence="1">The sequence shown here is derived from an EMBL/GenBank/DDBJ whole genome shotgun (WGS) entry which is preliminary data.</text>
</comment>
<proteinExistence type="predicted"/>
<protein>
    <submittedName>
        <fullName evidence="1">(spotted green pufferfish) hypothetical protein</fullName>
    </submittedName>
</protein>
<evidence type="ECO:0000313" key="1">
    <source>
        <dbReference type="EMBL" id="CAG02804.1"/>
    </source>
</evidence>
<dbReference type="AlphaFoldDB" id="Q4S978"/>
<dbReference type="KEGG" id="tng:GSTEN00022018G001"/>
<reference evidence="1" key="2">
    <citation type="submission" date="2004-02" db="EMBL/GenBank/DDBJ databases">
        <authorList>
            <consortium name="Genoscope"/>
            <consortium name="Whitehead Institute Centre for Genome Research"/>
        </authorList>
    </citation>
    <scope>NUCLEOTIDE SEQUENCE</scope>
</reference>
<dbReference type="EMBL" id="CAAE01014700">
    <property type="protein sequence ID" value="CAG02804.1"/>
    <property type="molecule type" value="Genomic_DNA"/>
</dbReference>
<accession>Q4S978</accession>